<proteinExistence type="inferred from homology"/>
<dbReference type="GeneID" id="19898212"/>
<evidence type="ECO:0000256" key="3">
    <source>
        <dbReference type="ARBA" id="ARBA00005470"/>
    </source>
</evidence>
<dbReference type="AlphaFoldDB" id="R7YIF3"/>
<evidence type="ECO:0000256" key="5">
    <source>
        <dbReference type="ARBA" id="ARBA00023242"/>
    </source>
</evidence>
<dbReference type="GO" id="GO:0005634">
    <property type="term" value="C:nucleus"/>
    <property type="evidence" value="ECO:0007669"/>
    <property type="project" value="UniProtKB-SubCell"/>
</dbReference>
<evidence type="ECO:0000256" key="1">
    <source>
        <dbReference type="ARBA" id="ARBA00004123"/>
    </source>
</evidence>
<dbReference type="GO" id="GO:0000070">
    <property type="term" value="P:mitotic sister chromatid segregation"/>
    <property type="evidence" value="ECO:0007669"/>
    <property type="project" value="TreeGrafter"/>
</dbReference>
<accession>R7YIF3</accession>
<dbReference type="InterPro" id="IPR012485">
    <property type="entry name" value="CENP-I"/>
</dbReference>
<keyword evidence="4" id="KW-0158">Chromosome</keyword>
<comment type="similarity">
    <text evidence="3">Belongs to the CENP-I/CTF3 family.</text>
</comment>
<dbReference type="Pfam" id="PF07778">
    <property type="entry name" value="CENP-I"/>
    <property type="match status" value="1"/>
</dbReference>
<dbReference type="GO" id="GO:0000939">
    <property type="term" value="C:inner kinetochore"/>
    <property type="evidence" value="ECO:0007669"/>
    <property type="project" value="TreeGrafter"/>
</dbReference>
<evidence type="ECO:0008006" key="9">
    <source>
        <dbReference type="Google" id="ProtNLM"/>
    </source>
</evidence>
<comment type="subcellular location">
    <subcellularLocation>
        <location evidence="2">Chromosome</location>
        <location evidence="2">Centromere</location>
    </subcellularLocation>
    <subcellularLocation>
        <location evidence="1">Nucleus</location>
    </subcellularLocation>
</comment>
<dbReference type="RefSeq" id="XP_007777002.1">
    <property type="nucleotide sequence ID" value="XM_007778812.1"/>
</dbReference>
<evidence type="ECO:0000256" key="4">
    <source>
        <dbReference type="ARBA" id="ARBA00022454"/>
    </source>
</evidence>
<dbReference type="EMBL" id="JH767556">
    <property type="protein sequence ID" value="EON61685.1"/>
    <property type="molecule type" value="Genomic_DNA"/>
</dbReference>
<organism evidence="7 8">
    <name type="scientific">Coniosporium apollinis (strain CBS 100218)</name>
    <name type="common">Rock-inhabiting black yeast</name>
    <dbReference type="NCBI Taxonomy" id="1168221"/>
    <lineage>
        <taxon>Eukaryota</taxon>
        <taxon>Fungi</taxon>
        <taxon>Dikarya</taxon>
        <taxon>Ascomycota</taxon>
        <taxon>Pezizomycotina</taxon>
        <taxon>Dothideomycetes</taxon>
        <taxon>Dothideomycetes incertae sedis</taxon>
        <taxon>Coniosporium</taxon>
    </lineage>
</organism>
<protein>
    <recommendedName>
        <fullName evidence="9">Mis6 domain-containing protein</fullName>
    </recommendedName>
</protein>
<dbReference type="CDD" id="cd22647">
    <property type="entry name" value="CTF3_NTD_HEAT"/>
    <property type="match status" value="1"/>
</dbReference>
<evidence type="ECO:0000313" key="8">
    <source>
        <dbReference type="Proteomes" id="UP000016924"/>
    </source>
</evidence>
<name>R7YIF3_CONA1</name>
<reference evidence="8" key="1">
    <citation type="submission" date="2012-06" db="EMBL/GenBank/DDBJ databases">
        <title>The genome sequence of Coniosporium apollinis CBS 100218.</title>
        <authorList>
            <consortium name="The Broad Institute Genome Sequencing Platform"/>
            <person name="Cuomo C."/>
            <person name="Gorbushina A."/>
            <person name="Noack S."/>
            <person name="Walker B."/>
            <person name="Young S.K."/>
            <person name="Zeng Q."/>
            <person name="Gargeya S."/>
            <person name="Fitzgerald M."/>
            <person name="Haas B."/>
            <person name="Abouelleil A."/>
            <person name="Alvarado L."/>
            <person name="Arachchi H.M."/>
            <person name="Berlin A.M."/>
            <person name="Chapman S.B."/>
            <person name="Goldberg J."/>
            <person name="Griggs A."/>
            <person name="Gujja S."/>
            <person name="Hansen M."/>
            <person name="Howarth C."/>
            <person name="Imamovic A."/>
            <person name="Larimer J."/>
            <person name="McCowan C."/>
            <person name="Montmayeur A."/>
            <person name="Murphy C."/>
            <person name="Neiman D."/>
            <person name="Pearson M."/>
            <person name="Priest M."/>
            <person name="Roberts A."/>
            <person name="Saif S."/>
            <person name="Shea T."/>
            <person name="Sisk P."/>
            <person name="Sykes S."/>
            <person name="Wortman J."/>
            <person name="Nusbaum C."/>
            <person name="Birren B."/>
        </authorList>
    </citation>
    <scope>NUCLEOTIDE SEQUENCE [LARGE SCALE GENOMIC DNA]</scope>
    <source>
        <strain evidence="8">CBS 100218</strain>
    </source>
</reference>
<dbReference type="Proteomes" id="UP000016924">
    <property type="component" value="Unassembled WGS sequence"/>
</dbReference>
<gene>
    <name evidence="7" type="ORF">W97_00901</name>
</gene>
<keyword evidence="6" id="KW-0137">Centromere</keyword>
<dbReference type="STRING" id="1168221.R7YIF3"/>
<keyword evidence="8" id="KW-1185">Reference proteome</keyword>
<evidence type="ECO:0000256" key="6">
    <source>
        <dbReference type="ARBA" id="ARBA00023328"/>
    </source>
</evidence>
<dbReference type="PANTHER" id="PTHR48208">
    <property type="entry name" value="CENTROMERE PROTEIN I"/>
    <property type="match status" value="1"/>
</dbReference>
<dbReference type="OMA" id="RVFKNYY"/>
<sequence length="694" mass="76619">MDDAVAALLTGKSSKTPAKQRKDKTPAIVEDLCSRAFQNGLSRSQLDTVVDIVTRRTELDQASTNAVVKNLFPADKISSATVTIVVGALGPGKSKPSTSTQVALARWLISVFEVLEDETILSRLYGVLFNLLDTLALRVPLCYLLSLVTRRKHVRLFRVHQLLELSRVAGNEPALTSLLRVYKDHCPDIIIGSWSTTSARTSLLPLPNPEWRARLLTIQNKNSRSSNDSALQQHGFRVMRHGVKRSKITALPEIHTHRVDESTATLEEINSVDSFVDNLDKIELPTQMMSSLRDPLLQKYLTLNPLETASRRAELWLLAYLEEELEAVSNDIGQPTHLTDILNGALDYARATKTLPPAIEVFLARYLPYWDGRSDVETILELLSYVPDGAFGDFKDTYLNAVETAVVKNNFDAHPRLLDFYTQLARRRSTLALPSPRAAAPSKQFILELAEHVSRVILAVLSSDEIHPATVSASLSFYESLSSPAYSADPEGGSDAQIILPPPHVVYLCLSSSSLTDVSRLCSILATLKATFEANMDSARFSREFTNQFNGYLMDVCNLLWRSRALLTSDANAMGCLFPKNAKPALQSHLQDIDHEYALASIFGLSHNHVLAALSISALRGLEDRAEALGEELHVRHAGPATQRSLVVLGNEGGLDVSWKQYRVEVLDWLDARGISGIKKLMYATMKNLAGNSG</sequence>
<evidence type="ECO:0000313" key="7">
    <source>
        <dbReference type="EMBL" id="EON61685.1"/>
    </source>
</evidence>
<dbReference type="HOGENOM" id="CLU_023256_0_0_1"/>
<dbReference type="PANTHER" id="PTHR48208:SF2">
    <property type="entry name" value="CENTROMERE PROTEIN I"/>
    <property type="match status" value="1"/>
</dbReference>
<dbReference type="OrthoDB" id="6347512at2759"/>
<dbReference type="eggNOG" id="ENOG502QU9H">
    <property type="taxonomic scope" value="Eukaryota"/>
</dbReference>
<dbReference type="GO" id="GO:0034080">
    <property type="term" value="P:CENP-A containing chromatin assembly"/>
    <property type="evidence" value="ECO:0007669"/>
    <property type="project" value="TreeGrafter"/>
</dbReference>
<evidence type="ECO:0000256" key="2">
    <source>
        <dbReference type="ARBA" id="ARBA00004584"/>
    </source>
</evidence>
<keyword evidence="5" id="KW-0539">Nucleus</keyword>